<evidence type="ECO:0000256" key="1">
    <source>
        <dbReference type="ARBA" id="ARBA00004571"/>
    </source>
</evidence>
<organism evidence="17 18">
    <name type="scientific">Hydromonas duriensis</name>
    <dbReference type="NCBI Taxonomy" id="1527608"/>
    <lineage>
        <taxon>Bacteria</taxon>
        <taxon>Pseudomonadati</taxon>
        <taxon>Pseudomonadota</taxon>
        <taxon>Betaproteobacteria</taxon>
        <taxon>Burkholderiales</taxon>
        <taxon>Burkholderiaceae</taxon>
        <taxon>Hydromonas</taxon>
    </lineage>
</organism>
<dbReference type="Pfam" id="PF00593">
    <property type="entry name" value="TonB_dep_Rec_b-barrel"/>
    <property type="match status" value="1"/>
</dbReference>
<dbReference type="OrthoDB" id="183532at2"/>
<dbReference type="GO" id="GO:0015889">
    <property type="term" value="P:cobalamin transport"/>
    <property type="evidence" value="ECO:0007669"/>
    <property type="project" value="TreeGrafter"/>
</dbReference>
<dbReference type="Pfam" id="PF07715">
    <property type="entry name" value="Plug"/>
    <property type="match status" value="1"/>
</dbReference>
<dbReference type="EMBL" id="SNZE01000015">
    <property type="protein sequence ID" value="TDR30890.1"/>
    <property type="molecule type" value="Genomic_DNA"/>
</dbReference>
<feature type="domain" description="TonB-dependent receptor-like beta-barrel" evidence="15">
    <location>
        <begin position="237"/>
        <end position="610"/>
    </location>
</feature>
<feature type="signal peptide" evidence="14">
    <location>
        <begin position="1"/>
        <end position="39"/>
    </location>
</feature>
<protein>
    <submittedName>
        <fullName evidence="17">Vitamin B12 transporter</fullName>
    </submittedName>
</protein>
<keyword evidence="18" id="KW-1185">Reference proteome</keyword>
<keyword evidence="7" id="KW-0406">Ion transport</keyword>
<accession>A0A4R6Y743</accession>
<evidence type="ECO:0000256" key="14">
    <source>
        <dbReference type="SAM" id="SignalP"/>
    </source>
</evidence>
<comment type="caution">
    <text evidence="17">The sequence shown here is derived from an EMBL/GenBank/DDBJ whole genome shotgun (WGS) entry which is preliminary data.</text>
</comment>
<keyword evidence="9 12" id="KW-0472">Membrane</keyword>
<dbReference type="GO" id="GO:0006811">
    <property type="term" value="P:monoatomic ion transport"/>
    <property type="evidence" value="ECO:0007669"/>
    <property type="project" value="UniProtKB-KW"/>
</dbReference>
<evidence type="ECO:0000256" key="4">
    <source>
        <dbReference type="ARBA" id="ARBA00022452"/>
    </source>
</evidence>
<keyword evidence="11 12" id="KW-0998">Cell outer membrane</keyword>
<evidence type="ECO:0000256" key="8">
    <source>
        <dbReference type="ARBA" id="ARBA00023077"/>
    </source>
</evidence>
<dbReference type="InterPro" id="IPR037066">
    <property type="entry name" value="Plug_dom_sf"/>
</dbReference>
<dbReference type="CDD" id="cd01347">
    <property type="entry name" value="ligand_gated_channel"/>
    <property type="match status" value="1"/>
</dbReference>
<dbReference type="InterPro" id="IPR012910">
    <property type="entry name" value="Plug_dom"/>
</dbReference>
<feature type="domain" description="TonB-dependent receptor plug" evidence="16">
    <location>
        <begin position="71"/>
        <end position="174"/>
    </location>
</feature>
<evidence type="ECO:0000256" key="13">
    <source>
        <dbReference type="RuleBase" id="RU003357"/>
    </source>
</evidence>
<keyword evidence="6 14" id="KW-0732">Signal</keyword>
<evidence type="ECO:0000256" key="6">
    <source>
        <dbReference type="ARBA" id="ARBA00022729"/>
    </source>
</evidence>
<proteinExistence type="inferred from homology"/>
<dbReference type="Gene3D" id="2.40.170.20">
    <property type="entry name" value="TonB-dependent receptor, beta-barrel domain"/>
    <property type="match status" value="1"/>
</dbReference>
<dbReference type="PROSITE" id="PS52016">
    <property type="entry name" value="TONB_DEPENDENT_REC_3"/>
    <property type="match status" value="1"/>
</dbReference>
<keyword evidence="5 12" id="KW-0812">Transmembrane</keyword>
<dbReference type="InterPro" id="IPR039426">
    <property type="entry name" value="TonB-dep_rcpt-like"/>
</dbReference>
<dbReference type="Proteomes" id="UP000294480">
    <property type="component" value="Unassembled WGS sequence"/>
</dbReference>
<keyword evidence="10" id="KW-0675">Receptor</keyword>
<evidence type="ECO:0000256" key="7">
    <source>
        <dbReference type="ARBA" id="ARBA00023065"/>
    </source>
</evidence>
<dbReference type="GO" id="GO:0009279">
    <property type="term" value="C:cell outer membrane"/>
    <property type="evidence" value="ECO:0007669"/>
    <property type="project" value="UniProtKB-SubCell"/>
</dbReference>
<evidence type="ECO:0000313" key="18">
    <source>
        <dbReference type="Proteomes" id="UP000294480"/>
    </source>
</evidence>
<dbReference type="InterPro" id="IPR036942">
    <property type="entry name" value="Beta-barrel_TonB_sf"/>
</dbReference>
<keyword evidence="8 13" id="KW-0798">TonB box</keyword>
<keyword evidence="4 12" id="KW-1134">Transmembrane beta strand</keyword>
<dbReference type="RefSeq" id="WP_133620623.1">
    <property type="nucleotide sequence ID" value="NZ_SNZE01000015.1"/>
</dbReference>
<evidence type="ECO:0000259" key="16">
    <source>
        <dbReference type="Pfam" id="PF07715"/>
    </source>
</evidence>
<dbReference type="PANTHER" id="PTHR30069:SF53">
    <property type="entry name" value="COLICIN I RECEPTOR-RELATED"/>
    <property type="match status" value="1"/>
</dbReference>
<feature type="chain" id="PRO_5020331555" evidence="14">
    <location>
        <begin position="40"/>
        <end position="638"/>
    </location>
</feature>
<evidence type="ECO:0000256" key="10">
    <source>
        <dbReference type="ARBA" id="ARBA00023170"/>
    </source>
</evidence>
<evidence type="ECO:0000313" key="17">
    <source>
        <dbReference type="EMBL" id="TDR30890.1"/>
    </source>
</evidence>
<dbReference type="AlphaFoldDB" id="A0A4R6Y743"/>
<dbReference type="SUPFAM" id="SSF56935">
    <property type="entry name" value="Porins"/>
    <property type="match status" value="1"/>
</dbReference>
<reference evidence="17 18" key="1">
    <citation type="submission" date="2019-03" db="EMBL/GenBank/DDBJ databases">
        <title>Genomic Encyclopedia of Type Strains, Phase IV (KMG-IV): sequencing the most valuable type-strain genomes for metagenomic binning, comparative biology and taxonomic classification.</title>
        <authorList>
            <person name="Goeker M."/>
        </authorList>
    </citation>
    <scope>NUCLEOTIDE SEQUENCE [LARGE SCALE GENOMIC DNA]</scope>
    <source>
        <strain evidence="17 18">DSM 102852</strain>
    </source>
</reference>
<keyword evidence="3 12" id="KW-0813">Transport</keyword>
<evidence type="ECO:0000256" key="2">
    <source>
        <dbReference type="ARBA" id="ARBA00009810"/>
    </source>
</evidence>
<name>A0A4R6Y743_9BURK</name>
<evidence type="ECO:0000259" key="15">
    <source>
        <dbReference type="Pfam" id="PF00593"/>
    </source>
</evidence>
<gene>
    <name evidence="17" type="ORF">DFR44_1154</name>
</gene>
<comment type="similarity">
    <text evidence="2 12 13">Belongs to the TonB-dependent receptor family.</text>
</comment>
<evidence type="ECO:0000256" key="5">
    <source>
        <dbReference type="ARBA" id="ARBA00022692"/>
    </source>
</evidence>
<dbReference type="Gene3D" id="2.170.130.10">
    <property type="entry name" value="TonB-dependent receptor, plug domain"/>
    <property type="match status" value="1"/>
</dbReference>
<dbReference type="InterPro" id="IPR000531">
    <property type="entry name" value="Beta-barrel_TonB"/>
</dbReference>
<dbReference type="PANTHER" id="PTHR30069">
    <property type="entry name" value="TONB-DEPENDENT OUTER MEMBRANE RECEPTOR"/>
    <property type="match status" value="1"/>
</dbReference>
<sequence length="638" mass="71096">MTVFKTDARLVCPKFTRAYVRIQMVWGGCVMLGASAAYAQTPAAKNQADDKALPEVVITAARSEQMVADALPSTTVISRADIENASVSDVSSLLRMQTGVVIRQSGVQGSRPTGVTMRGAEPRHTLILLDGVPMSSLSAGTGALEQIPLSVIERIEIVRGNVSALYGSQATGGVVQVFTRKMSAEQNLTVRVAAGSHGQRQASAQVSGGTDKVQATFGIAHEEENAISAMNQTVRPFANADKDKYKNDSANGAVRYRPNDNNEFGLRFFESRGKGDYDNQYDDPDANLHNTVRLQNISLYSNNRITDYWKSSLRLSQYTDKANNYAYYGNDENKTRTREMVWQNDIHSEMGDYIIGFSHNQQKLSSTTAYDNTSRKTDSMWLGYVLDKNRHHLQLNARTDKMSGLARENTGSINYGFDVSERWRVFGGYSNGFSAPTFDELYYPGYYAFGTYYPSSNPNLKSEHAVYTQIGAQYVGEHLTSRITAFETRYRDKIALDSNYIPYNLNRATAKGIEWHGTYNQNGWTADIGLTYQNVENTDTGERLLRQPRVFGSIGVGKTWGKWSAQLNWQLQGHMKDVEGSTVAGYGVLNAAAYYNLTKTLKFGLSVGNVFNRTYQPLYGYNAMPRNVLLSLQYQPKW</sequence>
<evidence type="ECO:0000256" key="9">
    <source>
        <dbReference type="ARBA" id="ARBA00023136"/>
    </source>
</evidence>
<evidence type="ECO:0000256" key="12">
    <source>
        <dbReference type="PROSITE-ProRule" id="PRU01360"/>
    </source>
</evidence>
<comment type="subcellular location">
    <subcellularLocation>
        <location evidence="1 12">Cell outer membrane</location>
        <topology evidence="1 12">Multi-pass membrane protein</topology>
    </subcellularLocation>
</comment>
<evidence type="ECO:0000256" key="11">
    <source>
        <dbReference type="ARBA" id="ARBA00023237"/>
    </source>
</evidence>
<evidence type="ECO:0000256" key="3">
    <source>
        <dbReference type="ARBA" id="ARBA00022448"/>
    </source>
</evidence>